<keyword evidence="2" id="KW-0413">Isomerase</keyword>
<evidence type="ECO:0000256" key="2">
    <source>
        <dbReference type="ARBA" id="ARBA00023235"/>
    </source>
</evidence>
<dbReference type="SUPFAM" id="SSF51366">
    <property type="entry name" value="Ribulose-phoshate binding barrel"/>
    <property type="match status" value="1"/>
</dbReference>
<dbReference type="Proteomes" id="UP001299608">
    <property type="component" value="Unassembled WGS sequence"/>
</dbReference>
<evidence type="ECO:0000313" key="5">
    <source>
        <dbReference type="Proteomes" id="UP000669239"/>
    </source>
</evidence>
<comment type="caution">
    <text evidence="3">The sequence shown here is derived from an EMBL/GenBank/DDBJ whole genome shotgun (WGS) entry which is preliminary data.</text>
</comment>
<accession>A0AAW5C4U2</accession>
<reference evidence="4 5" key="1">
    <citation type="journal article" date="2020" name="Cell Host Microbe">
        <title>Functional and Genomic Variation between Human-Derived Isolates of Lachnospiraceae Reveals Inter- and Intra-Species Diversity.</title>
        <authorList>
            <person name="Sorbara M.T."/>
            <person name="Littmann E.R."/>
            <person name="Fontana E."/>
            <person name="Moody T.U."/>
            <person name="Kohout C.E."/>
            <person name="Gjonbalaj M."/>
            <person name="Eaton V."/>
            <person name="Seok R."/>
            <person name="Leiner I.M."/>
            <person name="Pamer E.G."/>
        </authorList>
    </citation>
    <scope>NUCLEOTIDE SEQUENCE [LARGE SCALE GENOMIC DNA]</scope>
    <source>
        <strain evidence="4 5">MSK.1.17</strain>
    </source>
</reference>
<reference evidence="4" key="2">
    <citation type="submission" date="2020-02" db="EMBL/GenBank/DDBJ databases">
        <authorList>
            <person name="Littmann E."/>
            <person name="Sorbara M."/>
        </authorList>
    </citation>
    <scope>NUCLEOTIDE SEQUENCE</scope>
    <source>
        <strain evidence="4">MSK.1.17</strain>
    </source>
</reference>
<dbReference type="RefSeq" id="WP_117560997.1">
    <property type="nucleotide sequence ID" value="NZ_CAXTHN010000035.1"/>
</dbReference>
<dbReference type="InterPro" id="IPR000056">
    <property type="entry name" value="Ribul_P_3_epim-like"/>
</dbReference>
<evidence type="ECO:0000313" key="3">
    <source>
        <dbReference type="EMBL" id="MCG4749035.1"/>
    </source>
</evidence>
<dbReference type="Gene3D" id="3.20.20.70">
    <property type="entry name" value="Aldolase class I"/>
    <property type="match status" value="1"/>
</dbReference>
<dbReference type="InterPro" id="IPR013785">
    <property type="entry name" value="Aldolase_TIM"/>
</dbReference>
<dbReference type="InterPro" id="IPR011060">
    <property type="entry name" value="RibuloseP-bd_barrel"/>
</dbReference>
<organism evidence="3 6">
    <name type="scientific">Enterocloster aldenensis</name>
    <dbReference type="NCBI Taxonomy" id="358742"/>
    <lineage>
        <taxon>Bacteria</taxon>
        <taxon>Bacillati</taxon>
        <taxon>Bacillota</taxon>
        <taxon>Clostridia</taxon>
        <taxon>Lachnospirales</taxon>
        <taxon>Lachnospiraceae</taxon>
        <taxon>Enterocloster</taxon>
    </lineage>
</organism>
<dbReference type="CDD" id="cd00429">
    <property type="entry name" value="RPE"/>
    <property type="match status" value="1"/>
</dbReference>
<dbReference type="Proteomes" id="UP000669239">
    <property type="component" value="Unassembled WGS sequence"/>
</dbReference>
<dbReference type="NCBIfam" id="NF004076">
    <property type="entry name" value="PRK05581.1-4"/>
    <property type="match status" value="1"/>
</dbReference>
<dbReference type="GO" id="GO:0005975">
    <property type="term" value="P:carbohydrate metabolic process"/>
    <property type="evidence" value="ECO:0007669"/>
    <property type="project" value="InterPro"/>
</dbReference>
<keyword evidence="1" id="KW-0479">Metal-binding</keyword>
<dbReference type="Pfam" id="PF00834">
    <property type="entry name" value="Ribul_P_3_epim"/>
    <property type="match status" value="1"/>
</dbReference>
<dbReference type="GO" id="GO:0016857">
    <property type="term" value="F:racemase and epimerase activity, acting on carbohydrates and derivatives"/>
    <property type="evidence" value="ECO:0007669"/>
    <property type="project" value="InterPro"/>
</dbReference>
<protein>
    <submittedName>
        <fullName evidence="3">Ribulose-phosphate 3-epimerase</fullName>
    </submittedName>
</protein>
<name>A0AAW5C4U2_9FIRM</name>
<proteinExistence type="predicted"/>
<sequence>MSKEIWNQSCIISPSLICLDLCNLEQQVRLVEESGIRMLHVDILDGHFSPSMPLGLETVKQLRKKTDLEFEAHVMTANPQYFIDELLECGVSQIVFHIETADHVDGLLNYIHGKGVRAGVALKPGTPLTVLDYVLDKCDAVLLMLINPGFAQCAGEAQVSYGDRKIRDLRKMIDDRGLDTGIILDGRISPKNIEDYGRGIANIFVAGSTCIKKDDLVGSLRAVNDLAKTLNGDSKE</sequence>
<dbReference type="GO" id="GO:0046872">
    <property type="term" value="F:metal ion binding"/>
    <property type="evidence" value="ECO:0007669"/>
    <property type="project" value="UniProtKB-KW"/>
</dbReference>
<dbReference type="AlphaFoldDB" id="A0AAW5C4U2"/>
<evidence type="ECO:0000256" key="1">
    <source>
        <dbReference type="ARBA" id="ARBA00022723"/>
    </source>
</evidence>
<gene>
    <name evidence="4" type="ORF">G5B36_09595</name>
    <name evidence="3" type="ORF">L0N08_26835</name>
</gene>
<evidence type="ECO:0000313" key="4">
    <source>
        <dbReference type="EMBL" id="NSJ48949.1"/>
    </source>
</evidence>
<dbReference type="EMBL" id="JAAITT010000011">
    <property type="protein sequence ID" value="NSJ48949.1"/>
    <property type="molecule type" value="Genomic_DNA"/>
</dbReference>
<dbReference type="PANTHER" id="PTHR11749">
    <property type="entry name" value="RIBULOSE-5-PHOSPHATE-3-EPIMERASE"/>
    <property type="match status" value="1"/>
</dbReference>
<dbReference type="EMBL" id="JAKNGE010000049">
    <property type="protein sequence ID" value="MCG4749035.1"/>
    <property type="molecule type" value="Genomic_DNA"/>
</dbReference>
<reference evidence="3" key="3">
    <citation type="submission" date="2022-01" db="EMBL/GenBank/DDBJ databases">
        <title>Collection of gut derived symbiotic bacterial strains cultured from healthy donors.</title>
        <authorList>
            <person name="Lin H."/>
            <person name="Kohout C."/>
            <person name="Waligurski E."/>
            <person name="Pamer E.G."/>
        </authorList>
    </citation>
    <scope>NUCLEOTIDE SEQUENCE</scope>
    <source>
        <strain evidence="3">DFI.6.55</strain>
    </source>
</reference>
<keyword evidence="5" id="KW-1185">Reference proteome</keyword>
<evidence type="ECO:0000313" key="6">
    <source>
        <dbReference type="Proteomes" id="UP001299608"/>
    </source>
</evidence>